<keyword evidence="7" id="KW-1185">Reference proteome</keyword>
<evidence type="ECO:0000256" key="1">
    <source>
        <dbReference type="ARBA" id="ARBA00004141"/>
    </source>
</evidence>
<evidence type="ECO:0000256" key="3">
    <source>
        <dbReference type="ARBA" id="ARBA00022989"/>
    </source>
</evidence>
<dbReference type="Pfam" id="PF13564">
    <property type="entry name" value="DoxX_2"/>
    <property type="match status" value="1"/>
</dbReference>
<evidence type="ECO:0000256" key="2">
    <source>
        <dbReference type="ARBA" id="ARBA00022692"/>
    </source>
</evidence>
<proteinExistence type="predicted"/>
<dbReference type="AlphaFoldDB" id="D6U766"/>
<protein>
    <submittedName>
        <fullName evidence="6">DoxX family protein</fullName>
    </submittedName>
</protein>
<dbReference type="RefSeq" id="WP_007921790.1">
    <property type="nucleotide sequence ID" value="NZ_ADVG01000005.1"/>
</dbReference>
<feature type="transmembrane region" description="Helical" evidence="5">
    <location>
        <begin position="61"/>
        <end position="82"/>
    </location>
</feature>
<comment type="subcellular location">
    <subcellularLocation>
        <location evidence="1">Membrane</location>
        <topology evidence="1">Multi-pass membrane protein</topology>
    </subcellularLocation>
</comment>
<keyword evidence="2 5" id="KW-0812">Transmembrane</keyword>
<comment type="caution">
    <text evidence="6">The sequence shown here is derived from an EMBL/GenBank/DDBJ whole genome shotgun (WGS) entry which is preliminary data.</text>
</comment>
<evidence type="ECO:0000313" key="6">
    <source>
        <dbReference type="EMBL" id="EFH79727.1"/>
    </source>
</evidence>
<dbReference type="InParanoid" id="D6U766"/>
<keyword evidence="4 5" id="KW-0472">Membrane</keyword>
<feature type="transmembrane region" description="Helical" evidence="5">
    <location>
        <begin position="20"/>
        <end position="41"/>
    </location>
</feature>
<evidence type="ECO:0000313" key="7">
    <source>
        <dbReference type="Proteomes" id="UP000004508"/>
    </source>
</evidence>
<accession>D6U766</accession>
<dbReference type="Proteomes" id="UP000004508">
    <property type="component" value="Unassembled WGS sequence"/>
</dbReference>
<gene>
    <name evidence="6" type="ORF">Krac_0219</name>
</gene>
<evidence type="ECO:0000256" key="4">
    <source>
        <dbReference type="ARBA" id="ARBA00023136"/>
    </source>
</evidence>
<feature type="transmembrane region" description="Helical" evidence="5">
    <location>
        <begin position="117"/>
        <end position="133"/>
    </location>
</feature>
<dbReference type="EMBL" id="ADVG01000005">
    <property type="protein sequence ID" value="EFH79727.1"/>
    <property type="molecule type" value="Genomic_DNA"/>
</dbReference>
<dbReference type="InterPro" id="IPR032808">
    <property type="entry name" value="DoxX"/>
</dbReference>
<evidence type="ECO:0000256" key="5">
    <source>
        <dbReference type="SAM" id="Phobius"/>
    </source>
</evidence>
<dbReference type="eggNOG" id="COG3832">
    <property type="taxonomic scope" value="Bacteria"/>
</dbReference>
<keyword evidence="3 5" id="KW-1133">Transmembrane helix</keyword>
<organism evidence="6 7">
    <name type="scientific">Ktedonobacter racemifer DSM 44963</name>
    <dbReference type="NCBI Taxonomy" id="485913"/>
    <lineage>
        <taxon>Bacteria</taxon>
        <taxon>Bacillati</taxon>
        <taxon>Chloroflexota</taxon>
        <taxon>Ktedonobacteria</taxon>
        <taxon>Ktedonobacterales</taxon>
        <taxon>Ktedonobacteraceae</taxon>
        <taxon>Ktedonobacter</taxon>
    </lineage>
</organism>
<name>D6U766_KTERA</name>
<dbReference type="GO" id="GO:0016020">
    <property type="term" value="C:membrane"/>
    <property type="evidence" value="ECO:0007669"/>
    <property type="project" value="UniProtKB-SubCell"/>
</dbReference>
<reference evidence="6 7" key="1">
    <citation type="journal article" date="2011" name="Stand. Genomic Sci.">
        <title>Non-contiguous finished genome sequence and contextual data of the filamentous soil bacterium Ktedonobacter racemifer type strain (SOSP1-21).</title>
        <authorList>
            <person name="Chang Y.J."/>
            <person name="Land M."/>
            <person name="Hauser L."/>
            <person name="Chertkov O."/>
            <person name="Del Rio T.G."/>
            <person name="Nolan M."/>
            <person name="Copeland A."/>
            <person name="Tice H."/>
            <person name="Cheng J.F."/>
            <person name="Lucas S."/>
            <person name="Han C."/>
            <person name="Goodwin L."/>
            <person name="Pitluck S."/>
            <person name="Ivanova N."/>
            <person name="Ovchinikova G."/>
            <person name="Pati A."/>
            <person name="Chen A."/>
            <person name="Palaniappan K."/>
            <person name="Mavromatis K."/>
            <person name="Liolios K."/>
            <person name="Brettin T."/>
            <person name="Fiebig A."/>
            <person name="Rohde M."/>
            <person name="Abt B."/>
            <person name="Goker M."/>
            <person name="Detter J.C."/>
            <person name="Woyke T."/>
            <person name="Bristow J."/>
            <person name="Eisen J.A."/>
            <person name="Markowitz V."/>
            <person name="Hugenholtz P."/>
            <person name="Kyrpides N.C."/>
            <person name="Klenk H.P."/>
            <person name="Lapidus A."/>
        </authorList>
    </citation>
    <scope>NUCLEOTIDE SEQUENCE [LARGE SCALE GENOMIC DNA]</scope>
    <source>
        <strain evidence="7">DSM 44963</strain>
    </source>
</reference>
<dbReference type="OrthoDB" id="165139at2"/>
<feature type="transmembrane region" description="Helical" evidence="5">
    <location>
        <begin position="89"/>
        <end position="111"/>
    </location>
</feature>
<sequence>MKNATQLTAEISVKQQKRSVNVTLWIVQVLLTLLFLLVGGMKLIVPVEVLLAQMPIQMPGPLIRLIGVIEVAGALGLILPGLLRIRPVLTPLAACGLVIEMIGATVYTVAGGQGAEALLPLVLALICAFVAYGRRPWASR</sequence>